<keyword evidence="3" id="KW-1185">Reference proteome</keyword>
<feature type="region of interest" description="Disordered" evidence="1">
    <location>
        <begin position="129"/>
        <end position="160"/>
    </location>
</feature>
<feature type="region of interest" description="Disordered" evidence="1">
    <location>
        <begin position="59"/>
        <end position="101"/>
    </location>
</feature>
<evidence type="ECO:0000256" key="1">
    <source>
        <dbReference type="SAM" id="MobiDB-lite"/>
    </source>
</evidence>
<organism evidence="2 3">
    <name type="scientific">Crotalaria pallida</name>
    <name type="common">Smooth rattlebox</name>
    <name type="synonym">Crotalaria striata</name>
    <dbReference type="NCBI Taxonomy" id="3830"/>
    <lineage>
        <taxon>Eukaryota</taxon>
        <taxon>Viridiplantae</taxon>
        <taxon>Streptophyta</taxon>
        <taxon>Embryophyta</taxon>
        <taxon>Tracheophyta</taxon>
        <taxon>Spermatophyta</taxon>
        <taxon>Magnoliopsida</taxon>
        <taxon>eudicotyledons</taxon>
        <taxon>Gunneridae</taxon>
        <taxon>Pentapetalae</taxon>
        <taxon>rosids</taxon>
        <taxon>fabids</taxon>
        <taxon>Fabales</taxon>
        <taxon>Fabaceae</taxon>
        <taxon>Papilionoideae</taxon>
        <taxon>50 kb inversion clade</taxon>
        <taxon>genistoids sensu lato</taxon>
        <taxon>core genistoids</taxon>
        <taxon>Crotalarieae</taxon>
        <taxon>Crotalaria</taxon>
    </lineage>
</organism>
<gene>
    <name evidence="2" type="ORF">RIF29_02074</name>
</gene>
<evidence type="ECO:0000313" key="3">
    <source>
        <dbReference type="Proteomes" id="UP001372338"/>
    </source>
</evidence>
<protein>
    <submittedName>
        <fullName evidence="2">Uncharacterized protein</fullName>
    </submittedName>
</protein>
<name>A0AAN9IY92_CROPI</name>
<proteinExistence type="predicted"/>
<evidence type="ECO:0000313" key="2">
    <source>
        <dbReference type="EMBL" id="KAK7288608.1"/>
    </source>
</evidence>
<dbReference type="EMBL" id="JAYWIO010000001">
    <property type="protein sequence ID" value="KAK7288608.1"/>
    <property type="molecule type" value="Genomic_DNA"/>
</dbReference>
<reference evidence="2 3" key="1">
    <citation type="submission" date="2024-01" db="EMBL/GenBank/DDBJ databases">
        <title>The genomes of 5 underutilized Papilionoideae crops provide insights into root nodulation and disease resistanc.</title>
        <authorList>
            <person name="Yuan L."/>
        </authorList>
    </citation>
    <scope>NUCLEOTIDE SEQUENCE [LARGE SCALE GENOMIC DNA]</scope>
    <source>
        <strain evidence="2">ZHUSHIDOU_FW_LH</strain>
        <tissue evidence="2">Leaf</tissue>
    </source>
</reference>
<accession>A0AAN9IY92</accession>
<sequence length="160" mass="17466">MFTHIRLHNAVPLISPPLPPFSLRGYLHSPATYLRHSRSPSPFGSHPPVSLRFSLRFSPSSPATDLRSPATALRHSRSPSPFGSHPPVLPPALRFSPSSPATAIRSPPFSVGSFTSSPPLARLSWKTQMGSRTVAVAPNPVTTATRDSRHRGHEEQRERS</sequence>
<dbReference type="AlphaFoldDB" id="A0AAN9IY92"/>
<dbReference type="Proteomes" id="UP001372338">
    <property type="component" value="Unassembled WGS sequence"/>
</dbReference>
<comment type="caution">
    <text evidence="2">The sequence shown here is derived from an EMBL/GenBank/DDBJ whole genome shotgun (WGS) entry which is preliminary data.</text>
</comment>